<dbReference type="STRING" id="980251.GCA_001642875_04670"/>
<name>A0A5B9P293_9BACT</name>
<accession>A0A5B9P293</accession>
<protein>
    <recommendedName>
        <fullName evidence="4">Polyketide cyclase / dehydrase and lipid transport</fullName>
    </recommendedName>
</protein>
<dbReference type="CDD" id="cd07812">
    <property type="entry name" value="SRPBCC"/>
    <property type="match status" value="1"/>
</dbReference>
<dbReference type="InterPro" id="IPR023393">
    <property type="entry name" value="START-like_dom_sf"/>
</dbReference>
<organism evidence="2 3">
    <name type="scientific">Mariniblastus fucicola</name>
    <dbReference type="NCBI Taxonomy" id="980251"/>
    <lineage>
        <taxon>Bacteria</taxon>
        <taxon>Pseudomonadati</taxon>
        <taxon>Planctomycetota</taxon>
        <taxon>Planctomycetia</taxon>
        <taxon>Pirellulales</taxon>
        <taxon>Pirellulaceae</taxon>
        <taxon>Mariniblastus</taxon>
    </lineage>
</organism>
<dbReference type="Gene3D" id="3.30.530.20">
    <property type="match status" value="1"/>
</dbReference>
<dbReference type="SUPFAM" id="SSF55961">
    <property type="entry name" value="Bet v1-like"/>
    <property type="match status" value="1"/>
</dbReference>
<dbReference type="KEGG" id="mff:MFFC18_01610"/>
<gene>
    <name evidence="2" type="ORF">MFFC18_01610</name>
</gene>
<feature type="compositionally biased region" description="Polar residues" evidence="1">
    <location>
        <begin position="205"/>
        <end position="215"/>
    </location>
</feature>
<evidence type="ECO:0000313" key="2">
    <source>
        <dbReference type="EMBL" id="QEG20314.1"/>
    </source>
</evidence>
<dbReference type="EMBL" id="CP042912">
    <property type="protein sequence ID" value="QEG20314.1"/>
    <property type="molecule type" value="Genomic_DNA"/>
</dbReference>
<evidence type="ECO:0008006" key="4">
    <source>
        <dbReference type="Google" id="ProtNLM"/>
    </source>
</evidence>
<sequence>MSFFTKIILFLFGLAVLAVVSAWIMGGESLKHSSRISIEASPRQVFPYLASDERISQWASNVLSAGPYSGDSESEAMRLSRVVLEDGEETVWQDSVLRYLPPEAISIQSKKGGLTNTLVFQLNENEIGGTTLLYRLTKSASGLEQFLFALQDDNSKVTMADDLAKLKALIESEVELGDDIEEFDELGDEVAEDEDEGEDEAPVVTSPSSGNNANEPNPKAQPKSTGVSVIDQVLGPVNGKVDNKPKDGERNFESLFGTGR</sequence>
<feature type="compositionally biased region" description="Basic and acidic residues" evidence="1">
    <location>
        <begin position="241"/>
        <end position="252"/>
    </location>
</feature>
<feature type="region of interest" description="Disordered" evidence="1">
    <location>
        <begin position="189"/>
        <end position="260"/>
    </location>
</feature>
<feature type="compositionally biased region" description="Acidic residues" evidence="1">
    <location>
        <begin position="189"/>
        <end position="201"/>
    </location>
</feature>
<reference evidence="2 3" key="1">
    <citation type="submission" date="2019-08" db="EMBL/GenBank/DDBJ databases">
        <title>Deep-cultivation of Planctomycetes and their phenomic and genomic characterization uncovers novel biology.</title>
        <authorList>
            <person name="Wiegand S."/>
            <person name="Jogler M."/>
            <person name="Boedeker C."/>
            <person name="Pinto D."/>
            <person name="Vollmers J."/>
            <person name="Rivas-Marin E."/>
            <person name="Kohn T."/>
            <person name="Peeters S.H."/>
            <person name="Heuer A."/>
            <person name="Rast P."/>
            <person name="Oberbeckmann S."/>
            <person name="Bunk B."/>
            <person name="Jeske O."/>
            <person name="Meyerdierks A."/>
            <person name="Storesund J.E."/>
            <person name="Kallscheuer N."/>
            <person name="Luecker S."/>
            <person name="Lage O.M."/>
            <person name="Pohl T."/>
            <person name="Merkel B.J."/>
            <person name="Hornburger P."/>
            <person name="Mueller R.-W."/>
            <person name="Bruemmer F."/>
            <person name="Labrenz M."/>
            <person name="Spormann A.M."/>
            <person name="Op den Camp H."/>
            <person name="Overmann J."/>
            <person name="Amann R."/>
            <person name="Jetten M.S.M."/>
            <person name="Mascher T."/>
            <person name="Medema M.H."/>
            <person name="Devos D.P."/>
            <person name="Kaster A.-K."/>
            <person name="Ovreas L."/>
            <person name="Rohde M."/>
            <person name="Galperin M.Y."/>
            <person name="Jogler C."/>
        </authorList>
    </citation>
    <scope>NUCLEOTIDE SEQUENCE [LARGE SCALE GENOMIC DNA]</scope>
    <source>
        <strain evidence="2 3">FC18</strain>
    </source>
</reference>
<dbReference type="Proteomes" id="UP000322214">
    <property type="component" value="Chromosome"/>
</dbReference>
<dbReference type="RefSeq" id="WP_075082656.1">
    <property type="nucleotide sequence ID" value="NZ_CP042912.1"/>
</dbReference>
<keyword evidence="3" id="KW-1185">Reference proteome</keyword>
<evidence type="ECO:0000313" key="3">
    <source>
        <dbReference type="Proteomes" id="UP000322214"/>
    </source>
</evidence>
<evidence type="ECO:0000256" key="1">
    <source>
        <dbReference type="SAM" id="MobiDB-lite"/>
    </source>
</evidence>
<proteinExistence type="predicted"/>
<dbReference type="AlphaFoldDB" id="A0A5B9P293"/>